<dbReference type="Gene3D" id="1.20.1250.20">
    <property type="entry name" value="MFS general substrate transporter like domains"/>
    <property type="match status" value="2"/>
</dbReference>
<feature type="transmembrane region" description="Helical" evidence="4">
    <location>
        <begin position="54"/>
        <end position="78"/>
    </location>
</feature>
<dbReference type="EMBL" id="FN543105">
    <property type="protein sequence ID" value="CBA30515.1"/>
    <property type="molecule type" value="Genomic_DNA"/>
</dbReference>
<feature type="transmembrane region" description="Helical" evidence="4">
    <location>
        <begin position="320"/>
        <end position="342"/>
    </location>
</feature>
<feature type="transmembrane region" description="Helical" evidence="4">
    <location>
        <begin position="21"/>
        <end position="42"/>
    </location>
</feature>
<name>C9YCG4_CURXX</name>
<evidence type="ECO:0000256" key="2">
    <source>
        <dbReference type="ARBA" id="ARBA00022989"/>
    </source>
</evidence>
<feature type="transmembrane region" description="Helical" evidence="4">
    <location>
        <begin position="383"/>
        <end position="402"/>
    </location>
</feature>
<feature type="transmembrane region" description="Helical" evidence="4">
    <location>
        <begin position="185"/>
        <end position="205"/>
    </location>
</feature>
<keyword evidence="2 4" id="KW-1133">Transmembrane helix</keyword>
<dbReference type="SUPFAM" id="SSF103473">
    <property type="entry name" value="MFS general substrate transporter"/>
    <property type="match status" value="1"/>
</dbReference>
<gene>
    <name evidence="6" type="ORF">Csp_C23930</name>
</gene>
<accession>C9YCG4</accession>
<keyword evidence="3 4" id="KW-0472">Membrane</keyword>
<dbReference type="InterPro" id="IPR020846">
    <property type="entry name" value="MFS_dom"/>
</dbReference>
<reference evidence="6" key="1">
    <citation type="journal article" date="2010" name="Nature">
        <title>The Dynamic genome of Hydra.</title>
        <authorList>
            <person name="Chapman J.A."/>
            <person name="Kirkness E.F."/>
            <person name="Simakov O."/>
            <person name="Hampson S.E."/>
            <person name="Mitros T."/>
            <person name="Weinmaier T."/>
            <person name="Rattei T."/>
            <person name="Balasubramanian P.G."/>
            <person name="Borman J."/>
            <person name="Busam D."/>
            <person name="Disbennett K."/>
            <person name="Pfannkoch C."/>
            <person name="Sumin N."/>
            <person name="Sutton G."/>
            <person name="Viswanathan L."/>
            <person name="Walenz B."/>
            <person name="Goodstein D.M."/>
            <person name="Hellsten U."/>
            <person name="Kawashima T."/>
            <person name="Prochnik S.E."/>
            <person name="Putnam N.H."/>
            <person name="Shu S."/>
            <person name="Blumberg B."/>
            <person name="Dana C.E."/>
            <person name="Gee L."/>
            <person name="Kibler D.F."/>
            <person name="Law L."/>
            <person name="Lindgens D."/>
            <person name="Martinez D.E."/>
            <person name="Peng J."/>
            <person name="Wigge P.A."/>
            <person name="Bertulat B."/>
            <person name="Guder C."/>
            <person name="Nakamura Y."/>
            <person name="Ozbek S."/>
            <person name="Watanabe H."/>
            <person name="Khalturin K."/>
            <person name="Hemmrich G."/>
            <person name="Franke A."/>
            <person name="Augustin R."/>
            <person name="Fraune S."/>
            <person name="Hayakawa E."/>
            <person name="Hayakawa S."/>
            <person name="Hirose M."/>
            <person name="Hwang J."/>
            <person name="Ikeo K."/>
            <person name="Nishimiya-Fujisawa C."/>
            <person name="Ogura A."/>
            <person name="Takahashi T."/>
            <person name="Steinmetz P.R."/>
            <person name="Zhang X."/>
            <person name="Aufschnaiter R."/>
            <person name="Eder M.K."/>
            <person name="Gorny A.K."/>
            <person name="Salvenmoser W."/>
            <person name="Heimberg A.M."/>
            <person name="Wheeler B.M."/>
            <person name="Peterson K.J."/>
            <person name="Boettger A."/>
            <person name="Tischler P."/>
            <person name="Wolf A."/>
            <person name="Gojobori T."/>
            <person name="Remington K.A."/>
            <person name="Strausberg R.L."/>
            <person name="Venter J."/>
            <person name="Technau U."/>
            <person name="Hobmayer B."/>
            <person name="Bosch T.C."/>
            <person name="Holstein T.W."/>
            <person name="Fujisawa T."/>
            <person name="Bode H.R."/>
            <person name="David C.N."/>
            <person name="Rokhsar D.S."/>
            <person name="Steele R.E."/>
        </authorList>
    </citation>
    <scope>NUCLEOTIDE SEQUENCE</scope>
</reference>
<feature type="domain" description="Major facilitator superfamily (MFS) profile" evidence="5">
    <location>
        <begin position="24"/>
        <end position="410"/>
    </location>
</feature>
<evidence type="ECO:0000256" key="1">
    <source>
        <dbReference type="ARBA" id="ARBA00022692"/>
    </source>
</evidence>
<dbReference type="PANTHER" id="PTHR23537:SF1">
    <property type="entry name" value="SUGAR TRANSPORTER"/>
    <property type="match status" value="1"/>
</dbReference>
<feature type="transmembrane region" description="Helical" evidence="4">
    <location>
        <begin position="262"/>
        <end position="285"/>
    </location>
</feature>
<dbReference type="PANTHER" id="PTHR23537">
    <property type="match status" value="1"/>
</dbReference>
<dbReference type="InterPro" id="IPR036259">
    <property type="entry name" value="MFS_trans_sf"/>
</dbReference>
<feature type="transmembrane region" description="Helical" evidence="4">
    <location>
        <begin position="90"/>
        <end position="109"/>
    </location>
</feature>
<evidence type="ECO:0000256" key="3">
    <source>
        <dbReference type="ARBA" id="ARBA00023136"/>
    </source>
</evidence>
<feature type="transmembrane region" description="Helical" evidence="4">
    <location>
        <begin position="115"/>
        <end position="137"/>
    </location>
</feature>
<dbReference type="InterPro" id="IPR010645">
    <property type="entry name" value="MFS_4"/>
</dbReference>
<dbReference type="GO" id="GO:0022857">
    <property type="term" value="F:transmembrane transporter activity"/>
    <property type="evidence" value="ECO:0007669"/>
    <property type="project" value="InterPro"/>
</dbReference>
<evidence type="ECO:0000259" key="5">
    <source>
        <dbReference type="PROSITE" id="PS50850"/>
    </source>
</evidence>
<evidence type="ECO:0000256" key="4">
    <source>
        <dbReference type="SAM" id="Phobius"/>
    </source>
</evidence>
<feature type="transmembrane region" description="Helical" evidence="4">
    <location>
        <begin position="349"/>
        <end position="377"/>
    </location>
</feature>
<feature type="transmembrane region" description="Helical" evidence="4">
    <location>
        <begin position="235"/>
        <end position="256"/>
    </location>
</feature>
<feature type="transmembrane region" description="Helical" evidence="4">
    <location>
        <begin position="149"/>
        <end position="173"/>
    </location>
</feature>
<organism evidence="6">
    <name type="scientific">Curvibacter symbiont subsp. Hydra magnipapillata</name>
    <dbReference type="NCBI Taxonomy" id="667019"/>
    <lineage>
        <taxon>Bacteria</taxon>
        <taxon>Pseudomonadati</taxon>
        <taxon>Pseudomonadota</taxon>
        <taxon>Betaproteobacteria</taxon>
        <taxon>Burkholderiales</taxon>
        <taxon>Comamonadaceae</taxon>
        <taxon>Curvibacter</taxon>
    </lineage>
</organism>
<protein>
    <recommendedName>
        <fullName evidence="5">Major facilitator superfamily (MFS) profile domain-containing protein</fullName>
    </recommendedName>
</protein>
<dbReference type="PROSITE" id="PS50850">
    <property type="entry name" value="MFS"/>
    <property type="match status" value="1"/>
</dbReference>
<sequence>MTPPVETPSQPALPSVDARGWCLALALSVGAAVSLGITRFAYGLLLPAMRTDLGWTYTLAGAMNTANALGYFIGALLTPRLLRSRGPGELLWGGALLATVFMALSGFFTDANALLVQRLLAGIASALVFVAGGLLAARMGARYPRHGGLLLGIYYGGTGLGIVASALLVPWLLERFAGQAHGWRWSWWALALICAAGTAVMLWPARVMSGWALPQAQAAAGGPQQFHWADFRYGLAGYTLFGVGYIGYMTFVVALLRSQGTSAAAVTVFYSLLGVAVMASSRIWARLLDKHHDGRPLATLNALLGVATILPALTQWWPVVLVSGLLFGAVFLSVVASTTALVRHNLPPAAWAAGISAFTTVFAAGQIVGPTVVGWIADGPGGLARGLVFSACALWVGSALGLRQKALRRP</sequence>
<keyword evidence="1 4" id="KW-0812">Transmembrane</keyword>
<evidence type="ECO:0000313" key="6">
    <source>
        <dbReference type="EMBL" id="CBA30515.1"/>
    </source>
</evidence>
<proteinExistence type="predicted"/>
<dbReference type="GO" id="GO:0005886">
    <property type="term" value="C:plasma membrane"/>
    <property type="evidence" value="ECO:0007669"/>
    <property type="project" value="TreeGrafter"/>
</dbReference>
<dbReference type="AlphaFoldDB" id="C9YCG4"/>
<dbReference type="Pfam" id="PF06779">
    <property type="entry name" value="MFS_4"/>
    <property type="match status" value="1"/>
</dbReference>